<evidence type="ECO:0000256" key="3">
    <source>
        <dbReference type="ARBA" id="ARBA00023125"/>
    </source>
</evidence>
<reference evidence="9" key="1">
    <citation type="journal article" date="2019" name="Int. J. Syst. Evol. Microbiol.">
        <title>The Global Catalogue of Microorganisms (GCM) 10K type strain sequencing project: providing services to taxonomists for standard genome sequencing and annotation.</title>
        <authorList>
            <consortium name="The Broad Institute Genomics Platform"/>
            <consortium name="The Broad Institute Genome Sequencing Center for Infectious Disease"/>
            <person name="Wu L."/>
            <person name="Ma J."/>
        </authorList>
    </citation>
    <scope>NUCLEOTIDE SEQUENCE [LARGE SCALE GENOMIC DNA]</scope>
    <source>
        <strain evidence="9">JCM 6833</strain>
    </source>
</reference>
<dbReference type="PROSITE" id="PS50110">
    <property type="entry name" value="RESPONSE_REGULATORY"/>
    <property type="match status" value="1"/>
</dbReference>
<keyword evidence="1 5" id="KW-0597">Phosphoprotein</keyword>
<evidence type="ECO:0000256" key="2">
    <source>
        <dbReference type="ARBA" id="ARBA00023015"/>
    </source>
</evidence>
<feature type="domain" description="HTH luxR-type" evidence="6">
    <location>
        <begin position="141"/>
        <end position="211"/>
    </location>
</feature>
<feature type="modified residue" description="4-aspartylphosphate" evidence="5">
    <location>
        <position position="49"/>
    </location>
</feature>
<keyword evidence="4" id="KW-0804">Transcription</keyword>
<name>A0ABP6C724_9ACTN</name>
<evidence type="ECO:0000256" key="5">
    <source>
        <dbReference type="PROSITE-ProRule" id="PRU00169"/>
    </source>
</evidence>
<keyword evidence="3" id="KW-0238">DNA-binding</keyword>
<protein>
    <submittedName>
        <fullName evidence="8">Response regulator transcription factor</fullName>
    </submittedName>
</protein>
<dbReference type="SUPFAM" id="SSF52172">
    <property type="entry name" value="CheY-like"/>
    <property type="match status" value="1"/>
</dbReference>
<gene>
    <name evidence="8" type="ORF">GCM10010411_44720</name>
</gene>
<dbReference type="SUPFAM" id="SSF46894">
    <property type="entry name" value="C-terminal effector domain of the bipartite response regulators"/>
    <property type="match status" value="1"/>
</dbReference>
<dbReference type="EMBL" id="BAAATD010000005">
    <property type="protein sequence ID" value="GAA2605602.1"/>
    <property type="molecule type" value="Genomic_DNA"/>
</dbReference>
<dbReference type="CDD" id="cd17535">
    <property type="entry name" value="REC_NarL-like"/>
    <property type="match status" value="1"/>
</dbReference>
<evidence type="ECO:0000256" key="1">
    <source>
        <dbReference type="ARBA" id="ARBA00022553"/>
    </source>
</evidence>
<keyword evidence="9" id="KW-1185">Reference proteome</keyword>
<accession>A0ABP6C724</accession>
<dbReference type="SMART" id="SM00448">
    <property type="entry name" value="REC"/>
    <property type="match status" value="1"/>
</dbReference>
<proteinExistence type="predicted"/>
<dbReference type="Pfam" id="PF00072">
    <property type="entry name" value="Response_reg"/>
    <property type="match status" value="1"/>
</dbReference>
<comment type="caution">
    <text evidence="8">The sequence shown here is derived from an EMBL/GenBank/DDBJ whole genome shotgun (WGS) entry which is preliminary data.</text>
</comment>
<dbReference type="InterPro" id="IPR016032">
    <property type="entry name" value="Sig_transdc_resp-reg_C-effctor"/>
</dbReference>
<organism evidence="8 9">
    <name type="scientific">Actinomadura fulvescens</name>
    <dbReference type="NCBI Taxonomy" id="46160"/>
    <lineage>
        <taxon>Bacteria</taxon>
        <taxon>Bacillati</taxon>
        <taxon>Actinomycetota</taxon>
        <taxon>Actinomycetes</taxon>
        <taxon>Streptosporangiales</taxon>
        <taxon>Thermomonosporaceae</taxon>
        <taxon>Actinomadura</taxon>
    </lineage>
</organism>
<dbReference type="SMART" id="SM00421">
    <property type="entry name" value="HTH_LUXR"/>
    <property type="match status" value="1"/>
</dbReference>
<evidence type="ECO:0000256" key="4">
    <source>
        <dbReference type="ARBA" id="ARBA00023163"/>
    </source>
</evidence>
<sequence>MLAEDGALFRQGLTRLLEDAGFTVAAAVGDAPALLAAVDDQPPDVAIVDVRMPPGYRLEGLDAALHLRADHPRVGVLVLSHHIEAQHAVRLLGTDPRGVGYLLKDRVAEMSELTGALSRIAAGGAVVDPALVAPLVGRRSPGGPLARLSERELEVLALMAEGRTNQAICRTLTLSPKTVETHVRNIFRRLRLPDGSDDHRRVLAVLSYLRS</sequence>
<evidence type="ECO:0000313" key="8">
    <source>
        <dbReference type="EMBL" id="GAA2605602.1"/>
    </source>
</evidence>
<evidence type="ECO:0000313" key="9">
    <source>
        <dbReference type="Proteomes" id="UP001501509"/>
    </source>
</evidence>
<dbReference type="InterPro" id="IPR058245">
    <property type="entry name" value="NreC/VraR/RcsB-like_REC"/>
</dbReference>
<keyword evidence="2" id="KW-0805">Transcription regulation</keyword>
<dbReference type="InterPro" id="IPR000792">
    <property type="entry name" value="Tscrpt_reg_LuxR_C"/>
</dbReference>
<feature type="domain" description="Response regulatory" evidence="7">
    <location>
        <begin position="1"/>
        <end position="119"/>
    </location>
</feature>
<dbReference type="PANTHER" id="PTHR43214">
    <property type="entry name" value="TWO-COMPONENT RESPONSE REGULATOR"/>
    <property type="match status" value="1"/>
</dbReference>
<dbReference type="InterPro" id="IPR039420">
    <property type="entry name" value="WalR-like"/>
</dbReference>
<dbReference type="Gene3D" id="3.40.50.2300">
    <property type="match status" value="1"/>
</dbReference>
<dbReference type="InterPro" id="IPR001789">
    <property type="entry name" value="Sig_transdc_resp-reg_receiver"/>
</dbReference>
<dbReference type="PANTHER" id="PTHR43214:SF24">
    <property type="entry name" value="TRANSCRIPTIONAL REGULATORY PROTEIN NARL-RELATED"/>
    <property type="match status" value="1"/>
</dbReference>
<evidence type="ECO:0000259" key="7">
    <source>
        <dbReference type="PROSITE" id="PS50110"/>
    </source>
</evidence>
<dbReference type="Proteomes" id="UP001501509">
    <property type="component" value="Unassembled WGS sequence"/>
</dbReference>
<dbReference type="CDD" id="cd06170">
    <property type="entry name" value="LuxR_C_like"/>
    <property type="match status" value="1"/>
</dbReference>
<evidence type="ECO:0000259" key="6">
    <source>
        <dbReference type="PROSITE" id="PS50043"/>
    </source>
</evidence>
<dbReference type="InterPro" id="IPR011006">
    <property type="entry name" value="CheY-like_superfamily"/>
</dbReference>
<dbReference type="PRINTS" id="PR00038">
    <property type="entry name" value="HTHLUXR"/>
</dbReference>
<dbReference type="PROSITE" id="PS50043">
    <property type="entry name" value="HTH_LUXR_2"/>
    <property type="match status" value="1"/>
</dbReference>
<dbReference type="Pfam" id="PF00196">
    <property type="entry name" value="GerE"/>
    <property type="match status" value="1"/>
</dbReference>